<keyword evidence="10" id="KW-1185">Reference proteome</keyword>
<sequence length="278" mass="32342">MPKKIRKSLQNYLSKIKIPRSKVHIPSKQRTLSVRKHRRTSSFVNGDITPKASSFSMDDKKNNDKDVEATLTDIDHFLLENFKSLYIKDDEEKVHDDEEEEEESHENGNKFPKLRPFIFKGAQRDRYGSNRFNMKRNFSDSLEDTTIGDQARSSTTSITTTNDSSPSNSYYTKDQDMEQIRPNKCIVILGCSPNPYEDFHRSMQNMVEAKLKNNESVDWDFMEQLLFFHMNMNEKKSYKFILSAFVDLVTDMRPPSETTPAMVNPKSVRTLRSGKKVK</sequence>
<evidence type="ECO:0000259" key="8">
    <source>
        <dbReference type="PROSITE" id="PS51754"/>
    </source>
</evidence>
<name>A0AAV1XWH5_LUPLU</name>
<dbReference type="EMBL" id="CAXHTB010000019">
    <property type="protein sequence ID" value="CAL0325976.1"/>
    <property type="molecule type" value="Genomic_DNA"/>
</dbReference>
<comment type="caution">
    <text evidence="9">The sequence shown here is derived from an EMBL/GenBank/DDBJ whole genome shotgun (WGS) entry which is preliminary data.</text>
</comment>
<dbReference type="PROSITE" id="PS51754">
    <property type="entry name" value="OVATE"/>
    <property type="match status" value="1"/>
</dbReference>
<feature type="compositionally biased region" description="Low complexity" evidence="7">
    <location>
        <begin position="153"/>
        <end position="172"/>
    </location>
</feature>
<organism evidence="9 10">
    <name type="scientific">Lupinus luteus</name>
    <name type="common">European yellow lupine</name>
    <dbReference type="NCBI Taxonomy" id="3873"/>
    <lineage>
        <taxon>Eukaryota</taxon>
        <taxon>Viridiplantae</taxon>
        <taxon>Streptophyta</taxon>
        <taxon>Embryophyta</taxon>
        <taxon>Tracheophyta</taxon>
        <taxon>Spermatophyta</taxon>
        <taxon>Magnoliopsida</taxon>
        <taxon>eudicotyledons</taxon>
        <taxon>Gunneridae</taxon>
        <taxon>Pentapetalae</taxon>
        <taxon>rosids</taxon>
        <taxon>fabids</taxon>
        <taxon>Fabales</taxon>
        <taxon>Fabaceae</taxon>
        <taxon>Papilionoideae</taxon>
        <taxon>50 kb inversion clade</taxon>
        <taxon>genistoids sensu lato</taxon>
        <taxon>core genistoids</taxon>
        <taxon>Genisteae</taxon>
        <taxon>Lupinus</taxon>
    </lineage>
</organism>
<keyword evidence="5 6" id="KW-0539">Nucleus</keyword>
<feature type="domain" description="OVATE" evidence="8">
    <location>
        <begin position="188"/>
        <end position="251"/>
    </location>
</feature>
<evidence type="ECO:0000256" key="6">
    <source>
        <dbReference type="RuleBase" id="RU367028"/>
    </source>
</evidence>
<dbReference type="NCBIfam" id="TIGR01568">
    <property type="entry name" value="A_thal_3678"/>
    <property type="match status" value="1"/>
</dbReference>
<comment type="subcellular location">
    <subcellularLocation>
        <location evidence="1 6">Nucleus</location>
    </subcellularLocation>
</comment>
<reference evidence="9 10" key="1">
    <citation type="submission" date="2024-03" db="EMBL/GenBank/DDBJ databases">
        <authorList>
            <person name="Martinez-Hernandez J."/>
        </authorList>
    </citation>
    <scope>NUCLEOTIDE SEQUENCE [LARGE SCALE GENOMIC DNA]</scope>
</reference>
<feature type="region of interest" description="Disordered" evidence="7">
    <location>
        <begin position="93"/>
        <end position="115"/>
    </location>
</feature>
<evidence type="ECO:0000256" key="4">
    <source>
        <dbReference type="ARBA" id="ARBA00023163"/>
    </source>
</evidence>
<dbReference type="AlphaFoldDB" id="A0AAV1XWH5"/>
<keyword evidence="3 6" id="KW-0805">Transcription regulation</keyword>
<evidence type="ECO:0000313" key="10">
    <source>
        <dbReference type="Proteomes" id="UP001497480"/>
    </source>
</evidence>
<evidence type="ECO:0000256" key="7">
    <source>
        <dbReference type="SAM" id="MobiDB-lite"/>
    </source>
</evidence>
<dbReference type="Pfam" id="PF04844">
    <property type="entry name" value="Ovate"/>
    <property type="match status" value="1"/>
</dbReference>
<keyword evidence="4 6" id="KW-0804">Transcription</keyword>
<evidence type="ECO:0000256" key="2">
    <source>
        <dbReference type="ARBA" id="ARBA00022491"/>
    </source>
</evidence>
<proteinExistence type="predicted"/>
<dbReference type="Proteomes" id="UP001497480">
    <property type="component" value="Unassembled WGS sequence"/>
</dbReference>
<comment type="function">
    <text evidence="6">Transcriptional repressor that regulates multiple aspects of plant growth and development.</text>
</comment>
<evidence type="ECO:0000256" key="1">
    <source>
        <dbReference type="ARBA" id="ARBA00004123"/>
    </source>
</evidence>
<feature type="region of interest" description="Disordered" evidence="7">
    <location>
        <begin position="255"/>
        <end position="278"/>
    </location>
</feature>
<gene>
    <name evidence="9" type="ORF">LLUT_LOCUS27036</name>
</gene>
<dbReference type="PANTHER" id="PTHR33057">
    <property type="entry name" value="TRANSCRIPTION REPRESSOR OFP7-RELATED"/>
    <property type="match status" value="1"/>
</dbReference>
<accession>A0AAV1XWH5</accession>
<dbReference type="GO" id="GO:0045892">
    <property type="term" value="P:negative regulation of DNA-templated transcription"/>
    <property type="evidence" value="ECO:0007669"/>
    <property type="project" value="UniProtKB-UniRule"/>
</dbReference>
<dbReference type="InterPro" id="IPR006458">
    <property type="entry name" value="Ovate_C"/>
</dbReference>
<evidence type="ECO:0000256" key="5">
    <source>
        <dbReference type="ARBA" id="ARBA00023242"/>
    </source>
</evidence>
<evidence type="ECO:0000313" key="9">
    <source>
        <dbReference type="EMBL" id="CAL0325976.1"/>
    </source>
</evidence>
<evidence type="ECO:0000256" key="3">
    <source>
        <dbReference type="ARBA" id="ARBA00023015"/>
    </source>
</evidence>
<dbReference type="GO" id="GO:0005634">
    <property type="term" value="C:nucleus"/>
    <property type="evidence" value="ECO:0007669"/>
    <property type="project" value="UniProtKB-SubCell"/>
</dbReference>
<feature type="region of interest" description="Disordered" evidence="7">
    <location>
        <begin position="143"/>
        <end position="174"/>
    </location>
</feature>
<dbReference type="InterPro" id="IPR038933">
    <property type="entry name" value="Ovate"/>
</dbReference>
<keyword evidence="2 6" id="KW-0678">Repressor</keyword>
<protein>
    <recommendedName>
        <fullName evidence="6">Transcription repressor</fullName>
    </recommendedName>
    <alternativeName>
        <fullName evidence="6">Ovate family protein</fullName>
    </alternativeName>
</protein>
<dbReference type="PANTHER" id="PTHR33057:SF117">
    <property type="entry name" value="TRANSCRIPTION REPRESSOR OFP14"/>
    <property type="match status" value="1"/>
</dbReference>